<organism evidence="2 3">
    <name type="scientific">Brachymonas denitrificans DSM 15123</name>
    <dbReference type="NCBI Taxonomy" id="1121117"/>
    <lineage>
        <taxon>Bacteria</taxon>
        <taxon>Pseudomonadati</taxon>
        <taxon>Pseudomonadota</taxon>
        <taxon>Betaproteobacteria</taxon>
        <taxon>Burkholderiales</taxon>
        <taxon>Comamonadaceae</taxon>
        <taxon>Brachymonas</taxon>
    </lineage>
</organism>
<accession>A0A1H8KIS6</accession>
<dbReference type="STRING" id="1121117.SAMN02745977_02358"/>
<evidence type="ECO:0000259" key="1">
    <source>
        <dbReference type="Pfam" id="PF04536"/>
    </source>
</evidence>
<dbReference type="EMBL" id="FOCW01000011">
    <property type="protein sequence ID" value="SEN92591.1"/>
    <property type="molecule type" value="Genomic_DNA"/>
</dbReference>
<dbReference type="PANTHER" id="PTHR30373">
    <property type="entry name" value="UPF0603 PROTEIN YGCG"/>
    <property type="match status" value="1"/>
</dbReference>
<dbReference type="Proteomes" id="UP000199531">
    <property type="component" value="Unassembled WGS sequence"/>
</dbReference>
<dbReference type="OrthoDB" id="5683663at2"/>
<keyword evidence="3" id="KW-1185">Reference proteome</keyword>
<name>A0A1H8KIS6_9BURK</name>
<protein>
    <submittedName>
        <fullName evidence="2">TLP18.3, Psb32 and MOLO-1 founding protein of phosphatase</fullName>
    </submittedName>
</protein>
<dbReference type="AlphaFoldDB" id="A0A1H8KIS6"/>
<proteinExistence type="predicted"/>
<feature type="domain" description="TPM" evidence="1">
    <location>
        <begin position="23"/>
        <end position="144"/>
    </location>
</feature>
<dbReference type="Gene3D" id="3.10.310.50">
    <property type="match status" value="1"/>
</dbReference>
<evidence type="ECO:0000313" key="3">
    <source>
        <dbReference type="Proteomes" id="UP000199531"/>
    </source>
</evidence>
<dbReference type="RefSeq" id="WP_091818184.1">
    <property type="nucleotide sequence ID" value="NZ_FOCW01000011.1"/>
</dbReference>
<gene>
    <name evidence="2" type="ORF">SAMN02745977_02358</name>
</gene>
<dbReference type="PANTHER" id="PTHR30373:SF8">
    <property type="entry name" value="BLL7265 PROTEIN"/>
    <property type="match status" value="1"/>
</dbReference>
<dbReference type="InterPro" id="IPR007621">
    <property type="entry name" value="TPM_dom"/>
</dbReference>
<dbReference type="Pfam" id="PF04536">
    <property type="entry name" value="TPM_phosphatase"/>
    <property type="match status" value="1"/>
</dbReference>
<evidence type="ECO:0000313" key="2">
    <source>
        <dbReference type="EMBL" id="SEN92591.1"/>
    </source>
</evidence>
<reference evidence="2 3" key="1">
    <citation type="submission" date="2016-10" db="EMBL/GenBank/DDBJ databases">
        <authorList>
            <person name="de Groot N.N."/>
        </authorList>
    </citation>
    <scope>NUCLEOTIDE SEQUENCE [LARGE SCALE GENOMIC DNA]</scope>
    <source>
        <strain evidence="2 3">DSM 15123</strain>
    </source>
</reference>
<sequence>MVFRQLFSRQATPAQASSSAVSQVLPADAQQRLSARVSDSERLHCGEIRLCVEAAMPPSYVERQAPARERALSLFGKLRVWDTEHNNGVLIYLLLQEHAIEIIADRGFNRHVPQAEWTHITQRMCEPLRQGKYEQALGIALNDVTTLLATHFPPNPHRPRLNELPDAPVILG</sequence>